<dbReference type="Pfam" id="PF11845">
    <property type="entry name" value="Tll0287-like"/>
    <property type="match status" value="1"/>
</dbReference>
<name>A0A330LBJ5_9BACT</name>
<reference evidence="4" key="1">
    <citation type="submission" date="2018-04" db="EMBL/GenBank/DDBJ databases">
        <authorList>
            <person name="Lucker S."/>
            <person name="Sakoula D."/>
        </authorList>
    </citation>
    <scope>NUCLEOTIDE SEQUENCE [LARGE SCALE GENOMIC DNA]</scope>
</reference>
<evidence type="ECO:0000256" key="1">
    <source>
        <dbReference type="SAM" id="SignalP"/>
    </source>
</evidence>
<feature type="domain" description="Tll0287-like" evidence="2">
    <location>
        <begin position="32"/>
        <end position="242"/>
    </location>
</feature>
<protein>
    <recommendedName>
        <fullName evidence="2">Tll0287-like domain-containing protein</fullName>
    </recommendedName>
</protein>
<gene>
    <name evidence="3" type="ORF">NITLEN_70056</name>
</gene>
<dbReference type="EMBL" id="OUNR01000020">
    <property type="protein sequence ID" value="SPP66466.1"/>
    <property type="molecule type" value="Genomic_DNA"/>
</dbReference>
<dbReference type="OrthoDB" id="9789976at2"/>
<dbReference type="InterPro" id="IPR021796">
    <property type="entry name" value="Tll0287-like_dom"/>
</dbReference>
<evidence type="ECO:0000259" key="2">
    <source>
        <dbReference type="Pfam" id="PF11845"/>
    </source>
</evidence>
<dbReference type="Proteomes" id="UP000248168">
    <property type="component" value="Unassembled WGS sequence"/>
</dbReference>
<keyword evidence="4" id="KW-1185">Reference proteome</keyword>
<feature type="signal peptide" evidence="1">
    <location>
        <begin position="1"/>
        <end position="27"/>
    </location>
</feature>
<feature type="chain" id="PRO_5016313086" description="Tll0287-like domain-containing protein" evidence="1">
    <location>
        <begin position="28"/>
        <end position="244"/>
    </location>
</feature>
<keyword evidence="1" id="KW-0732">Signal</keyword>
<sequence length="244" mass="26445">MKARFTSLIVSAVVCAMVMGGASFARAGDESETAELLIALLKSGRAVVSEHQALINDPSKGNKGFTDEFMAHQVIEKFKAKTRVDLSRPNGAPQNGVLLALLEAEREVVLEGQPVINKQGVAFKGFIPAVFARKSGEKFYKKTGIRLKLTGTDYRFPGNKPDDFESEVLRMFADSRHPKGQQYAKATMVGGKPVMRVMDPEYAGPTCLTCHGGPKGERDITGTKKEGWKEGDLAGAISVVVPMR</sequence>
<dbReference type="InParanoid" id="A0A330LBJ5"/>
<evidence type="ECO:0000313" key="4">
    <source>
        <dbReference type="Proteomes" id="UP000248168"/>
    </source>
</evidence>
<dbReference type="AlphaFoldDB" id="A0A330LBJ5"/>
<proteinExistence type="predicted"/>
<accession>A0A330LBJ5</accession>
<organism evidence="3 4">
    <name type="scientific">Nitrospira lenta</name>
    <dbReference type="NCBI Taxonomy" id="1436998"/>
    <lineage>
        <taxon>Bacteria</taxon>
        <taxon>Pseudomonadati</taxon>
        <taxon>Nitrospirota</taxon>
        <taxon>Nitrospiria</taxon>
        <taxon>Nitrospirales</taxon>
        <taxon>Nitrospiraceae</taxon>
        <taxon>Nitrospira</taxon>
    </lineage>
</organism>
<dbReference type="RefSeq" id="WP_121990626.1">
    <property type="nucleotide sequence ID" value="NZ_OUNR01000020.1"/>
</dbReference>
<evidence type="ECO:0000313" key="3">
    <source>
        <dbReference type="EMBL" id="SPP66466.1"/>
    </source>
</evidence>